<proteinExistence type="predicted"/>
<dbReference type="EMBL" id="CAXLJM020000012">
    <property type="protein sequence ID" value="CAL8077247.1"/>
    <property type="molecule type" value="Genomic_DNA"/>
</dbReference>
<name>A0ABP1PVT6_9HEXA</name>
<evidence type="ECO:0000256" key="1">
    <source>
        <dbReference type="SAM" id="MobiDB-lite"/>
    </source>
</evidence>
<comment type="caution">
    <text evidence="3">The sequence shown here is derived from an EMBL/GenBank/DDBJ whole genome shotgun (WGS) entry which is preliminary data.</text>
</comment>
<keyword evidence="4" id="KW-1185">Reference proteome</keyword>
<evidence type="ECO:0000256" key="2">
    <source>
        <dbReference type="SAM" id="SignalP"/>
    </source>
</evidence>
<feature type="chain" id="PRO_5045635219" description="Secreted protein" evidence="2">
    <location>
        <begin position="27"/>
        <end position="188"/>
    </location>
</feature>
<evidence type="ECO:0008006" key="5">
    <source>
        <dbReference type="Google" id="ProtNLM"/>
    </source>
</evidence>
<evidence type="ECO:0000313" key="4">
    <source>
        <dbReference type="Proteomes" id="UP001642540"/>
    </source>
</evidence>
<sequence>MKRKGRVTKFLLILTTLVNLGDDVYSNVPAKDTIANHRHGRSENKIEKLKQHKSLTMLLSSIESNPDLNPLIRNDRTGSPNTRDRGQEKNLFFTWMPTEVKVCLGDNNFPVLIGCNDDSKPMSGRWTCVVVVSSSSSASTNFQSNMQPKCISWPKTCNKKNEKQKKEDFCVAQAPCKKQMLRAQQLTN</sequence>
<keyword evidence="2" id="KW-0732">Signal</keyword>
<reference evidence="3 4" key="1">
    <citation type="submission" date="2024-08" db="EMBL/GenBank/DDBJ databases">
        <authorList>
            <person name="Cucini C."/>
            <person name="Frati F."/>
        </authorList>
    </citation>
    <scope>NUCLEOTIDE SEQUENCE [LARGE SCALE GENOMIC DNA]</scope>
</reference>
<gene>
    <name evidence="3" type="ORF">ODALV1_LOCUS3749</name>
</gene>
<organism evidence="3 4">
    <name type="scientific">Orchesella dallaii</name>
    <dbReference type="NCBI Taxonomy" id="48710"/>
    <lineage>
        <taxon>Eukaryota</taxon>
        <taxon>Metazoa</taxon>
        <taxon>Ecdysozoa</taxon>
        <taxon>Arthropoda</taxon>
        <taxon>Hexapoda</taxon>
        <taxon>Collembola</taxon>
        <taxon>Entomobryomorpha</taxon>
        <taxon>Entomobryoidea</taxon>
        <taxon>Orchesellidae</taxon>
        <taxon>Orchesellinae</taxon>
        <taxon>Orchesella</taxon>
    </lineage>
</organism>
<protein>
    <recommendedName>
        <fullName evidence="5">Secreted protein</fullName>
    </recommendedName>
</protein>
<feature type="signal peptide" evidence="2">
    <location>
        <begin position="1"/>
        <end position="26"/>
    </location>
</feature>
<dbReference type="Proteomes" id="UP001642540">
    <property type="component" value="Unassembled WGS sequence"/>
</dbReference>
<evidence type="ECO:0000313" key="3">
    <source>
        <dbReference type="EMBL" id="CAL8077247.1"/>
    </source>
</evidence>
<feature type="region of interest" description="Disordered" evidence="1">
    <location>
        <begin position="69"/>
        <end position="88"/>
    </location>
</feature>
<accession>A0ABP1PVT6</accession>